<keyword evidence="3 5" id="KW-1133">Transmembrane helix</keyword>
<evidence type="ECO:0000259" key="6">
    <source>
        <dbReference type="Pfam" id="PF01699"/>
    </source>
</evidence>
<sequence length="311" mass="32129">MEITINALLTIVGLVMLCFGANWLVSGGVSIAKKLRISQMVIGLTIVAYGTSTPELAASVAAAVGAHTDLILGNVVGSNISNIGMVIGISAIISPLIISKATTRKEVPIMIGVMLLLVAISVDGEISQYDGALLIAGLIAFTVYTLSRAKKERKQEQEDPAAQKSSIPKAVGLVAIGSGLLYLGGYLTIENVVLIAQGIGISETVIGITIVAIGTSLPELVTSITAIKKGHTDIGIGTIVGSNIYNILMIMGVASVITGIAVVPGIFTDYLVMIGFAVVLIAFLRSGIIPRFAGVGLAIAYAVYLGYTLLF</sequence>
<feature type="transmembrane region" description="Helical" evidence="5">
    <location>
        <begin position="195"/>
        <end position="213"/>
    </location>
</feature>
<evidence type="ECO:0000313" key="7">
    <source>
        <dbReference type="EMBL" id="AIE92287.1"/>
    </source>
</evidence>
<gene>
    <name evidence="7" type="primary">yrbG</name>
</gene>
<name>A0A075FRH6_9ARCH</name>
<dbReference type="PANTHER" id="PTHR10846:SF8">
    <property type="entry name" value="INNER MEMBRANE PROTEIN YRBG"/>
    <property type="match status" value="1"/>
</dbReference>
<protein>
    <submittedName>
        <fullName evidence="7">Ca2 /Na antiporter (YrbG)</fullName>
    </submittedName>
</protein>
<dbReference type="PANTHER" id="PTHR10846">
    <property type="entry name" value="SODIUM/POTASSIUM/CALCIUM EXCHANGER"/>
    <property type="match status" value="1"/>
</dbReference>
<dbReference type="GO" id="GO:0006874">
    <property type="term" value="P:intracellular calcium ion homeostasis"/>
    <property type="evidence" value="ECO:0007669"/>
    <property type="project" value="TreeGrafter"/>
</dbReference>
<feature type="transmembrane region" description="Helical" evidence="5">
    <location>
        <begin position="80"/>
        <end position="98"/>
    </location>
</feature>
<evidence type="ECO:0000256" key="3">
    <source>
        <dbReference type="ARBA" id="ARBA00022989"/>
    </source>
</evidence>
<feature type="domain" description="Sodium/calcium exchanger membrane region" evidence="6">
    <location>
        <begin position="7"/>
        <end position="145"/>
    </location>
</feature>
<dbReference type="Gene3D" id="1.20.1420.30">
    <property type="entry name" value="NCX, central ion-binding region"/>
    <property type="match status" value="2"/>
</dbReference>
<feature type="transmembrane region" description="Helical" evidence="5">
    <location>
        <begin position="132"/>
        <end position="149"/>
    </location>
</feature>
<accession>A0A075FRH6</accession>
<dbReference type="NCBIfam" id="TIGR00367">
    <property type="entry name" value="calcium/sodium antiporter"/>
    <property type="match status" value="1"/>
</dbReference>
<dbReference type="Gene3D" id="6.10.280.80">
    <property type="entry name" value="NCX, peripheral helical region"/>
    <property type="match status" value="1"/>
</dbReference>
<proteinExistence type="predicted"/>
<reference evidence="7" key="1">
    <citation type="journal article" date="2014" name="Genome Biol. Evol.">
        <title>Pangenome evidence for extensive interdomain horizontal transfer affecting lineage core and shell genes in uncultured planktonic thaumarchaeota and euryarchaeota.</title>
        <authorList>
            <person name="Deschamps P."/>
            <person name="Zivanovic Y."/>
            <person name="Moreira D."/>
            <person name="Rodriguez-Valera F."/>
            <person name="Lopez-Garcia P."/>
        </authorList>
    </citation>
    <scope>NUCLEOTIDE SEQUENCE</scope>
</reference>
<dbReference type="InterPro" id="IPR044880">
    <property type="entry name" value="NCX_ion-bd_dom_sf"/>
</dbReference>
<dbReference type="GO" id="GO:0008273">
    <property type="term" value="F:calcium, potassium:sodium antiporter activity"/>
    <property type="evidence" value="ECO:0007669"/>
    <property type="project" value="TreeGrafter"/>
</dbReference>
<dbReference type="InterPro" id="IPR004837">
    <property type="entry name" value="NaCa_Exmemb"/>
</dbReference>
<feature type="transmembrane region" description="Helical" evidence="5">
    <location>
        <begin position="6"/>
        <end position="25"/>
    </location>
</feature>
<evidence type="ECO:0000256" key="2">
    <source>
        <dbReference type="ARBA" id="ARBA00022692"/>
    </source>
</evidence>
<feature type="transmembrane region" description="Helical" evidence="5">
    <location>
        <begin position="46"/>
        <end position="68"/>
    </location>
</feature>
<keyword evidence="4 5" id="KW-0472">Membrane</keyword>
<feature type="transmembrane region" description="Helical" evidence="5">
    <location>
        <begin position="267"/>
        <end position="285"/>
    </location>
</feature>
<comment type="subcellular location">
    <subcellularLocation>
        <location evidence="1">Membrane</location>
        <topology evidence="1">Multi-pass membrane protein</topology>
    </subcellularLocation>
</comment>
<dbReference type="AlphaFoldDB" id="A0A075FRH6"/>
<feature type="transmembrane region" description="Helical" evidence="5">
    <location>
        <begin position="107"/>
        <end position="126"/>
    </location>
</feature>
<evidence type="ECO:0000256" key="1">
    <source>
        <dbReference type="ARBA" id="ARBA00004141"/>
    </source>
</evidence>
<feature type="transmembrane region" description="Helical" evidence="5">
    <location>
        <begin position="292"/>
        <end position="310"/>
    </location>
</feature>
<organism evidence="7">
    <name type="scientific">uncultured marine thaumarchaeote AD1000_21_E03</name>
    <dbReference type="NCBI Taxonomy" id="1455900"/>
    <lineage>
        <taxon>Archaea</taxon>
        <taxon>Nitrososphaerota</taxon>
        <taxon>environmental samples</taxon>
    </lineage>
</organism>
<dbReference type="Pfam" id="PF01699">
    <property type="entry name" value="Na_Ca_ex"/>
    <property type="match status" value="2"/>
</dbReference>
<dbReference type="EMBL" id="KF900361">
    <property type="protein sequence ID" value="AIE92287.1"/>
    <property type="molecule type" value="Genomic_DNA"/>
</dbReference>
<feature type="transmembrane region" description="Helical" evidence="5">
    <location>
        <begin position="234"/>
        <end position="261"/>
    </location>
</feature>
<dbReference type="InterPro" id="IPR004481">
    <property type="entry name" value="K/Na/Ca-exchanger"/>
</dbReference>
<evidence type="ECO:0000256" key="4">
    <source>
        <dbReference type="ARBA" id="ARBA00023136"/>
    </source>
</evidence>
<evidence type="ECO:0000256" key="5">
    <source>
        <dbReference type="SAM" id="Phobius"/>
    </source>
</evidence>
<feature type="transmembrane region" description="Helical" evidence="5">
    <location>
        <begin position="170"/>
        <end position="189"/>
    </location>
</feature>
<dbReference type="GO" id="GO:0005886">
    <property type="term" value="C:plasma membrane"/>
    <property type="evidence" value="ECO:0007669"/>
    <property type="project" value="TreeGrafter"/>
</dbReference>
<dbReference type="GO" id="GO:0005262">
    <property type="term" value="F:calcium channel activity"/>
    <property type="evidence" value="ECO:0007669"/>
    <property type="project" value="TreeGrafter"/>
</dbReference>
<keyword evidence="2 5" id="KW-0812">Transmembrane</keyword>
<feature type="domain" description="Sodium/calcium exchanger membrane region" evidence="6">
    <location>
        <begin position="170"/>
        <end position="308"/>
    </location>
</feature>